<dbReference type="HOGENOM" id="CLU_097806_6_0_0"/>
<dbReference type="PRINTS" id="PR00778">
    <property type="entry name" value="HTHARSR"/>
</dbReference>
<dbReference type="eggNOG" id="COG0640">
    <property type="taxonomic scope" value="Bacteria"/>
</dbReference>
<feature type="domain" description="HTH arsR-type" evidence="4">
    <location>
        <begin position="7"/>
        <end position="102"/>
    </location>
</feature>
<dbReference type="InterPro" id="IPR051011">
    <property type="entry name" value="Metal_resp_trans_reg"/>
</dbReference>
<evidence type="ECO:0000259" key="4">
    <source>
        <dbReference type="PROSITE" id="PS50987"/>
    </source>
</evidence>
<dbReference type="OrthoDB" id="9802016at2"/>
<evidence type="ECO:0000256" key="1">
    <source>
        <dbReference type="ARBA" id="ARBA00023015"/>
    </source>
</evidence>
<dbReference type="InterPro" id="IPR036388">
    <property type="entry name" value="WH-like_DNA-bd_sf"/>
</dbReference>
<keyword evidence="6" id="KW-1185">Reference proteome</keyword>
<gene>
    <name evidence="5" type="ordered locus">Theam_1810</name>
</gene>
<dbReference type="InterPro" id="IPR011991">
    <property type="entry name" value="ArsR-like_HTH"/>
</dbReference>
<evidence type="ECO:0000256" key="2">
    <source>
        <dbReference type="ARBA" id="ARBA00023125"/>
    </source>
</evidence>
<dbReference type="EMBL" id="CP002445">
    <property type="protein sequence ID" value="ADU97766.1"/>
    <property type="molecule type" value="Genomic_DNA"/>
</dbReference>
<keyword evidence="3" id="KW-0804">Transcription</keyword>
<dbReference type="GO" id="GO:0003677">
    <property type="term" value="F:DNA binding"/>
    <property type="evidence" value="ECO:0007669"/>
    <property type="project" value="UniProtKB-KW"/>
</dbReference>
<accession>E8T6U3</accession>
<evidence type="ECO:0000313" key="5">
    <source>
        <dbReference type="EMBL" id="ADU97766.1"/>
    </source>
</evidence>
<dbReference type="PROSITE" id="PS50987">
    <property type="entry name" value="HTH_ARSR_2"/>
    <property type="match status" value="1"/>
</dbReference>
<dbReference type="InterPro" id="IPR036390">
    <property type="entry name" value="WH_DNA-bd_sf"/>
</dbReference>
<keyword evidence="2" id="KW-0238">DNA-binding</keyword>
<dbReference type="PANTHER" id="PTHR43132">
    <property type="entry name" value="ARSENICAL RESISTANCE OPERON REPRESSOR ARSR-RELATED"/>
    <property type="match status" value="1"/>
</dbReference>
<protein>
    <submittedName>
        <fullName evidence="5">Regulatory protein ArsR</fullName>
    </submittedName>
</protein>
<dbReference type="AlphaFoldDB" id="E8T6U3"/>
<reference evidence="5" key="1">
    <citation type="submission" date="2011-01" db="EMBL/GenBank/DDBJ databases">
        <title>Complete sequence of plasmid of Thermovibrio ammonificans HB-1.</title>
        <authorList>
            <consortium name="US DOE Joint Genome Institute"/>
            <person name="Lucas S."/>
            <person name="Copeland A."/>
            <person name="Lapidus A."/>
            <person name="Cheng J.-F."/>
            <person name="Goodwin L."/>
            <person name="Pitluck S."/>
            <person name="Davenport K."/>
            <person name="Detter J.C."/>
            <person name="Han C."/>
            <person name="Tapia R."/>
            <person name="Land M."/>
            <person name="Hauser L."/>
            <person name="Kyrpides N."/>
            <person name="Ivanova N."/>
            <person name="Ovchinnikova G."/>
            <person name="Vetriani C."/>
            <person name="Woyke T."/>
        </authorList>
    </citation>
    <scope>NUCLEOTIDE SEQUENCE [LARGE SCALE GENOMIC DNA]</scope>
    <source>
        <strain evidence="5">HB-1</strain>
        <plasmid evidence="5">pTHEAM01</plasmid>
    </source>
</reference>
<dbReference type="Gene3D" id="1.10.10.10">
    <property type="entry name" value="Winged helix-like DNA-binding domain superfamily/Winged helix DNA-binding domain"/>
    <property type="match status" value="1"/>
</dbReference>
<dbReference type="InterPro" id="IPR001845">
    <property type="entry name" value="HTH_ArsR_DNA-bd_dom"/>
</dbReference>
<dbReference type="SUPFAM" id="SSF46785">
    <property type="entry name" value="Winged helix' DNA-binding domain"/>
    <property type="match status" value="1"/>
</dbReference>
<dbReference type="SMART" id="SM00418">
    <property type="entry name" value="HTH_ARSR"/>
    <property type="match status" value="1"/>
</dbReference>
<dbReference type="Pfam" id="PF01022">
    <property type="entry name" value="HTH_5"/>
    <property type="match status" value="1"/>
</dbReference>
<organism evidence="5 6">
    <name type="scientific">Thermovibrio ammonificans (strain DSM 15698 / JCM 12110 / HB-1)</name>
    <dbReference type="NCBI Taxonomy" id="648996"/>
    <lineage>
        <taxon>Bacteria</taxon>
        <taxon>Pseudomonadati</taxon>
        <taxon>Aquificota</taxon>
        <taxon>Aquificia</taxon>
        <taxon>Desulfurobacteriales</taxon>
        <taxon>Desulfurobacteriaceae</taxon>
        <taxon>Thermovibrio</taxon>
    </lineage>
</organism>
<evidence type="ECO:0000313" key="6">
    <source>
        <dbReference type="Proteomes" id="UP000006362"/>
    </source>
</evidence>
<name>E8T6U3_THEA1</name>
<evidence type="ECO:0000256" key="3">
    <source>
        <dbReference type="ARBA" id="ARBA00023163"/>
    </source>
</evidence>
<keyword evidence="1" id="KW-0805">Transcription regulation</keyword>
<proteinExistence type="predicted"/>
<dbReference type="CDD" id="cd00090">
    <property type="entry name" value="HTH_ARSR"/>
    <property type="match status" value="1"/>
</dbReference>
<dbReference type="KEGG" id="tam:Theam_1810"/>
<geneLocation type="plasmid" evidence="5 6">
    <name>pTHEAM01</name>
</geneLocation>
<dbReference type="Proteomes" id="UP000006362">
    <property type="component" value="Plasmid pTHEAM01"/>
</dbReference>
<keyword evidence="5" id="KW-0614">Plasmid</keyword>
<dbReference type="NCBIfam" id="NF033788">
    <property type="entry name" value="HTH_metalloreg"/>
    <property type="match status" value="1"/>
</dbReference>
<dbReference type="RefSeq" id="WP_013524970.1">
    <property type="nucleotide sequence ID" value="NC_014917.1"/>
</dbReference>
<dbReference type="PANTHER" id="PTHR43132:SF2">
    <property type="entry name" value="ARSENICAL RESISTANCE OPERON REPRESSOR ARSR-RELATED"/>
    <property type="match status" value="1"/>
</dbReference>
<sequence>MKTATGVDRATLEEVVDVLRAAAHPLRLAVLFLLKERGETWLTELYLRLGVPQSSLSQHISWLRGAGLIRRRRKDNRCYYALTPIGASVLEAVEKILKEVEK</sequence>
<dbReference type="GO" id="GO:0003700">
    <property type="term" value="F:DNA-binding transcription factor activity"/>
    <property type="evidence" value="ECO:0007669"/>
    <property type="project" value="InterPro"/>
</dbReference>